<dbReference type="Gene3D" id="1.10.287.950">
    <property type="entry name" value="Methyl-accepting chemotaxis protein"/>
    <property type="match status" value="1"/>
</dbReference>
<keyword evidence="6 11" id="KW-0472">Membrane</keyword>
<evidence type="ECO:0000256" key="3">
    <source>
        <dbReference type="ARBA" id="ARBA00022500"/>
    </source>
</evidence>
<dbReference type="SUPFAM" id="SSF103190">
    <property type="entry name" value="Sensory domain-like"/>
    <property type="match status" value="1"/>
</dbReference>
<evidence type="ECO:0000256" key="5">
    <source>
        <dbReference type="ARBA" id="ARBA00022989"/>
    </source>
</evidence>
<keyword evidence="5 11" id="KW-1133">Transmembrane helix</keyword>
<evidence type="ECO:0000313" key="15">
    <source>
        <dbReference type="Proteomes" id="UP000310754"/>
    </source>
</evidence>
<feature type="compositionally biased region" description="Low complexity" evidence="10">
    <location>
        <begin position="664"/>
        <end position="688"/>
    </location>
</feature>
<dbReference type="SMART" id="SM00283">
    <property type="entry name" value="MA"/>
    <property type="match status" value="1"/>
</dbReference>
<evidence type="ECO:0000259" key="13">
    <source>
        <dbReference type="PROSITE" id="PS50885"/>
    </source>
</evidence>
<dbReference type="InterPro" id="IPR004089">
    <property type="entry name" value="MCPsignal_dom"/>
</dbReference>
<feature type="domain" description="Methyl-accepting transducer" evidence="12">
    <location>
        <begin position="360"/>
        <end position="589"/>
    </location>
</feature>
<dbReference type="Pfam" id="PF17202">
    <property type="entry name" value="sCache_3_3"/>
    <property type="match status" value="1"/>
</dbReference>
<dbReference type="EMBL" id="SSOA01000001">
    <property type="protein sequence ID" value="THF53573.1"/>
    <property type="molecule type" value="Genomic_DNA"/>
</dbReference>
<organism evidence="14 15">
    <name type="scientific">Allorhizobium terrae</name>
    <dbReference type="NCBI Taxonomy" id="1848972"/>
    <lineage>
        <taxon>Bacteria</taxon>
        <taxon>Pseudomonadati</taxon>
        <taxon>Pseudomonadota</taxon>
        <taxon>Alphaproteobacteria</taxon>
        <taxon>Hyphomicrobiales</taxon>
        <taxon>Rhizobiaceae</taxon>
        <taxon>Rhizobium/Agrobacterium group</taxon>
        <taxon>Allorhizobium</taxon>
    </lineage>
</organism>
<evidence type="ECO:0000256" key="4">
    <source>
        <dbReference type="ARBA" id="ARBA00022692"/>
    </source>
</evidence>
<dbReference type="CDD" id="cd11386">
    <property type="entry name" value="MCP_signal"/>
    <property type="match status" value="1"/>
</dbReference>
<dbReference type="InterPro" id="IPR029151">
    <property type="entry name" value="Sensor-like_sf"/>
</dbReference>
<reference evidence="14 15" key="1">
    <citation type="submission" date="2019-04" db="EMBL/GenBank/DDBJ databases">
        <title>Rhizobium terrae sp. nov., isolated from a paddy soil.</title>
        <authorList>
            <person name="Lin S.-Y."/>
            <person name="Hameed A."/>
            <person name="Huang H.-I."/>
            <person name="Young C.-C."/>
        </authorList>
    </citation>
    <scope>NUCLEOTIDE SEQUENCE [LARGE SCALE GENOMIC DNA]</scope>
    <source>
        <strain evidence="14 15">CC-HIH110</strain>
    </source>
</reference>
<feature type="transmembrane region" description="Helical" evidence="11">
    <location>
        <begin position="198"/>
        <end position="220"/>
    </location>
</feature>
<dbReference type="SMART" id="SM00304">
    <property type="entry name" value="HAMP"/>
    <property type="match status" value="2"/>
</dbReference>
<dbReference type="SUPFAM" id="SSF58104">
    <property type="entry name" value="Methyl-accepting chemotaxis protein (MCP) signaling domain"/>
    <property type="match status" value="1"/>
</dbReference>
<dbReference type="SUPFAM" id="SSF158472">
    <property type="entry name" value="HAMP domain-like"/>
    <property type="match status" value="1"/>
</dbReference>
<evidence type="ECO:0000256" key="9">
    <source>
        <dbReference type="SAM" id="Coils"/>
    </source>
</evidence>
<feature type="compositionally biased region" description="Polar residues" evidence="10">
    <location>
        <begin position="646"/>
        <end position="656"/>
    </location>
</feature>
<dbReference type="PRINTS" id="PR00260">
    <property type="entry name" value="CHEMTRNSDUCR"/>
</dbReference>
<evidence type="ECO:0000256" key="2">
    <source>
        <dbReference type="ARBA" id="ARBA00022475"/>
    </source>
</evidence>
<keyword evidence="2" id="KW-1003">Cell membrane</keyword>
<dbReference type="Gene3D" id="6.10.340.10">
    <property type="match status" value="1"/>
</dbReference>
<dbReference type="PROSITE" id="PS50111">
    <property type="entry name" value="CHEMOTAXIS_TRANSDUC_2"/>
    <property type="match status" value="1"/>
</dbReference>
<dbReference type="FunFam" id="1.10.287.950:FF:000001">
    <property type="entry name" value="Methyl-accepting chemotaxis sensory transducer"/>
    <property type="match status" value="1"/>
</dbReference>
<gene>
    <name evidence="14" type="ORF">E6C51_00125</name>
</gene>
<dbReference type="GO" id="GO:0006935">
    <property type="term" value="P:chemotaxis"/>
    <property type="evidence" value="ECO:0007669"/>
    <property type="project" value="UniProtKB-KW"/>
</dbReference>
<keyword evidence="8" id="KW-0807">Transducer</keyword>
<feature type="region of interest" description="Disordered" evidence="10">
    <location>
        <begin position="611"/>
        <end position="688"/>
    </location>
</feature>
<evidence type="ECO:0000313" key="14">
    <source>
        <dbReference type="EMBL" id="THF53573.1"/>
    </source>
</evidence>
<evidence type="ECO:0000256" key="7">
    <source>
        <dbReference type="ARBA" id="ARBA00029447"/>
    </source>
</evidence>
<proteinExistence type="inferred from homology"/>
<evidence type="ECO:0000256" key="11">
    <source>
        <dbReference type="SAM" id="Phobius"/>
    </source>
</evidence>
<evidence type="ECO:0000256" key="1">
    <source>
        <dbReference type="ARBA" id="ARBA00004651"/>
    </source>
</evidence>
<comment type="caution">
    <text evidence="14">The sequence shown here is derived from an EMBL/GenBank/DDBJ whole genome shotgun (WGS) entry which is preliminary data.</text>
</comment>
<dbReference type="AlphaFoldDB" id="A0A4S4A4Y8"/>
<dbReference type="GO" id="GO:0004888">
    <property type="term" value="F:transmembrane signaling receptor activity"/>
    <property type="evidence" value="ECO:0007669"/>
    <property type="project" value="InterPro"/>
</dbReference>
<dbReference type="InterPro" id="IPR033463">
    <property type="entry name" value="sCache_3"/>
</dbReference>
<dbReference type="PROSITE" id="PS50885">
    <property type="entry name" value="HAMP"/>
    <property type="match status" value="2"/>
</dbReference>
<sequence>MKILSRFGLVGTLTAATCVILILCLGAVAWTSSSLIEDKITADAINSQNSNLRVAATIFARDVPGLKVSWTASGDVDRITADKLPSEFNSHEMIDSIGRMTGETATLFTLDPATNGYIRRTTNIIKPDGARAVGTALDPKGAVLPVIQRGEVYRGKAVILGKPYYTVYQPIFSSTGTVIGILYAGVREAEIASIADQFARSIGLTAVIALILSIVVMIVLTRRIMAPIETLTVTAENMAGGDIKRDVPHQDLKNEIGAMARALNVFRHNAQSKVLLEREAEENRALSEQEAAQRAAEKDAEAARRRVCADALAQALNRLSTGDLTVRIEQPFTPELEQLKADFNNSVAKLSQTFGCLRQEVMSVEANGNEMRSAATELAGRTEQQAASLEETSAALQQITTTVRSAAERAQEASKLAEGAKSSTEGSAEVVSKAVDAMGRIEQASNEISKIINVIDEIAFQTNLLALNAGVEAARAGEAGKGFAVVAQEVRELAQRSANAAKDIKALITKSGDEVAGGVKLVRETGDALGTISDQVSKINGLIAEIATSSREQTTGLQEINTAVNQMDQFTQKNAAMVEETTAVTHKLAESASAAVGLLGQFTVPGQSFAATPAKAPGVPSQRPMPARASAPVASKSLPASIKPAQPTSKAINSPARSMLGKLSSAFGGSAPASPQANSASSANWEEF</sequence>
<keyword evidence="3" id="KW-0145">Chemotaxis</keyword>
<dbReference type="PANTHER" id="PTHR43531:SF11">
    <property type="entry name" value="METHYL-ACCEPTING CHEMOTAXIS PROTEIN 3"/>
    <property type="match status" value="1"/>
</dbReference>
<feature type="transmembrane region" description="Helical" evidence="11">
    <location>
        <begin position="167"/>
        <end position="186"/>
    </location>
</feature>
<feature type="domain" description="HAMP" evidence="13">
    <location>
        <begin position="310"/>
        <end position="355"/>
    </location>
</feature>
<dbReference type="Pfam" id="PF00672">
    <property type="entry name" value="HAMP"/>
    <property type="match status" value="2"/>
</dbReference>
<dbReference type="Proteomes" id="UP000310754">
    <property type="component" value="Unassembled WGS sequence"/>
</dbReference>
<dbReference type="PANTHER" id="PTHR43531">
    <property type="entry name" value="PROTEIN ICFG"/>
    <property type="match status" value="1"/>
</dbReference>
<evidence type="ECO:0000256" key="6">
    <source>
        <dbReference type="ARBA" id="ARBA00023136"/>
    </source>
</evidence>
<name>A0A4S4A4Y8_9HYPH</name>
<comment type="similarity">
    <text evidence="7">Belongs to the methyl-accepting chemotaxis (MCP) protein family.</text>
</comment>
<feature type="domain" description="HAMP" evidence="13">
    <location>
        <begin position="222"/>
        <end position="275"/>
    </location>
</feature>
<accession>A0A4S4A4Y8</accession>
<keyword evidence="9" id="KW-0175">Coiled coil</keyword>
<protein>
    <submittedName>
        <fullName evidence="14">HAMP domain-containing protein</fullName>
    </submittedName>
</protein>
<dbReference type="GO" id="GO:0005886">
    <property type="term" value="C:plasma membrane"/>
    <property type="evidence" value="ECO:0007669"/>
    <property type="project" value="UniProtKB-SubCell"/>
</dbReference>
<dbReference type="GO" id="GO:0007165">
    <property type="term" value="P:signal transduction"/>
    <property type="evidence" value="ECO:0007669"/>
    <property type="project" value="UniProtKB-KW"/>
</dbReference>
<dbReference type="InterPro" id="IPR004090">
    <property type="entry name" value="Chemotax_Me-accpt_rcpt"/>
</dbReference>
<comment type="subcellular location">
    <subcellularLocation>
        <location evidence="1">Cell membrane</location>
        <topology evidence="1">Multi-pass membrane protein</topology>
    </subcellularLocation>
</comment>
<keyword evidence="4 11" id="KW-0812">Transmembrane</keyword>
<dbReference type="RefSeq" id="WP_190234627.1">
    <property type="nucleotide sequence ID" value="NZ_SSOA01000001.1"/>
</dbReference>
<evidence type="ECO:0000256" key="10">
    <source>
        <dbReference type="SAM" id="MobiDB-lite"/>
    </source>
</evidence>
<dbReference type="CDD" id="cd06225">
    <property type="entry name" value="HAMP"/>
    <property type="match status" value="1"/>
</dbReference>
<keyword evidence="15" id="KW-1185">Reference proteome</keyword>
<dbReference type="InterPro" id="IPR051310">
    <property type="entry name" value="MCP_chemotaxis"/>
</dbReference>
<evidence type="ECO:0000259" key="12">
    <source>
        <dbReference type="PROSITE" id="PS50111"/>
    </source>
</evidence>
<evidence type="ECO:0000256" key="8">
    <source>
        <dbReference type="PROSITE-ProRule" id="PRU00284"/>
    </source>
</evidence>
<dbReference type="InterPro" id="IPR003660">
    <property type="entry name" value="HAMP_dom"/>
</dbReference>
<feature type="coiled-coil region" evidence="9">
    <location>
        <begin position="278"/>
        <end position="306"/>
    </location>
</feature>
<dbReference type="Pfam" id="PF00015">
    <property type="entry name" value="MCPsignal"/>
    <property type="match status" value="1"/>
</dbReference>